<dbReference type="InterPro" id="IPR025474">
    <property type="entry name" value="DUF4325"/>
</dbReference>
<sequence length="111" mass="12033">MSKTLTLHVAKDFTPFLAGRYKADGPGSGEALREILAAALASNDKVRIDFDGTAMAPASFLEEVFGGLARDAGENDEAIGRVRARIEVVCNERPVVCTQALRYFDEAKRSK</sequence>
<dbReference type="AlphaFoldDB" id="A0A941D4C5"/>
<dbReference type="Pfam" id="PF14213">
    <property type="entry name" value="DUF4325"/>
    <property type="match status" value="1"/>
</dbReference>
<evidence type="ECO:0000313" key="2">
    <source>
        <dbReference type="EMBL" id="MBR7621429.1"/>
    </source>
</evidence>
<dbReference type="EMBL" id="JAGSGD010000001">
    <property type="protein sequence ID" value="MBR7621429.1"/>
    <property type="molecule type" value="Genomic_DNA"/>
</dbReference>
<evidence type="ECO:0000313" key="3">
    <source>
        <dbReference type="Proteomes" id="UP000622580"/>
    </source>
</evidence>
<dbReference type="RefSeq" id="WP_215342590.1">
    <property type="nucleotide sequence ID" value="NZ_JAGSGD010000001.1"/>
</dbReference>
<name>A0A941D4C5_9CAUL</name>
<feature type="domain" description="DUF4325" evidence="1">
    <location>
        <begin position="28"/>
        <end position="76"/>
    </location>
</feature>
<evidence type="ECO:0000259" key="1">
    <source>
        <dbReference type="Pfam" id="PF14213"/>
    </source>
</evidence>
<accession>A0A941D4C5</accession>
<dbReference type="Proteomes" id="UP000622580">
    <property type="component" value="Unassembled WGS sequence"/>
</dbReference>
<gene>
    <name evidence="2" type="ORF">JKL49_18700</name>
</gene>
<keyword evidence="3" id="KW-1185">Reference proteome</keyword>
<organism evidence="2 3">
    <name type="scientific">Phenylobacterium glaciei</name>
    <dbReference type="NCBI Taxonomy" id="2803784"/>
    <lineage>
        <taxon>Bacteria</taxon>
        <taxon>Pseudomonadati</taxon>
        <taxon>Pseudomonadota</taxon>
        <taxon>Alphaproteobacteria</taxon>
        <taxon>Caulobacterales</taxon>
        <taxon>Caulobacteraceae</taxon>
        <taxon>Phenylobacterium</taxon>
    </lineage>
</organism>
<reference evidence="2" key="1">
    <citation type="submission" date="2021-04" db="EMBL/GenBank/DDBJ databases">
        <title>Draft genome assembly of strain Phenylobacterium sp. 20VBR1 using MiniION and Illumina platforms.</title>
        <authorList>
            <person name="Thomas F.A."/>
            <person name="Krishnan K.P."/>
            <person name="Sinha R.K."/>
        </authorList>
    </citation>
    <scope>NUCLEOTIDE SEQUENCE</scope>
    <source>
        <strain evidence="2">20VBR1</strain>
    </source>
</reference>
<proteinExistence type="predicted"/>
<comment type="caution">
    <text evidence="2">The sequence shown here is derived from an EMBL/GenBank/DDBJ whole genome shotgun (WGS) entry which is preliminary data.</text>
</comment>
<protein>
    <submittedName>
        <fullName evidence="2">STAS-like domain-containing protein</fullName>
    </submittedName>
</protein>